<dbReference type="RefSeq" id="WP_186836018.1">
    <property type="nucleotide sequence ID" value="NZ_JACOPD010000001.1"/>
</dbReference>
<comment type="caution">
    <text evidence="2">The sequence shown here is derived from an EMBL/GenBank/DDBJ whole genome shotgun (WGS) entry which is preliminary data.</text>
</comment>
<keyword evidence="3" id="KW-1185">Reference proteome</keyword>
<protein>
    <submittedName>
        <fullName evidence="2">Uncharacterized protein</fullName>
    </submittedName>
</protein>
<sequence>MSKDIKDEELYSQLYNIIQSAVRNEVERAMQEKDDKAQHDITQDNKITKASEKQVDSYIIGGETEEDAVTNDFYIDEYEESGEEEQLIFNKMLEYYTESHRKNKKRIRVGMICMIVIPLIFLMLMFTMNSSKIVYLVFWIISLFALCTYLIAVEYMDYNLQERMKELGVTSHKKKEAIIGPKVIGQDIENLKERIGL</sequence>
<keyword evidence="1" id="KW-0812">Transmembrane</keyword>
<dbReference type="Proteomes" id="UP000628463">
    <property type="component" value="Unassembled WGS sequence"/>
</dbReference>
<feature type="transmembrane region" description="Helical" evidence="1">
    <location>
        <begin position="109"/>
        <end position="127"/>
    </location>
</feature>
<keyword evidence="1" id="KW-1133">Transmembrane helix</keyword>
<gene>
    <name evidence="2" type="ORF">H8S01_02220</name>
</gene>
<keyword evidence="1" id="KW-0472">Membrane</keyword>
<feature type="transmembrane region" description="Helical" evidence="1">
    <location>
        <begin position="133"/>
        <end position="155"/>
    </location>
</feature>
<reference evidence="2 3" key="1">
    <citation type="submission" date="2020-08" db="EMBL/GenBank/DDBJ databases">
        <title>Genome public.</title>
        <authorList>
            <person name="Liu C."/>
            <person name="Sun Q."/>
        </authorList>
    </citation>
    <scope>NUCLEOTIDE SEQUENCE [LARGE SCALE GENOMIC DNA]</scope>
    <source>
        <strain evidence="2 3">NSJ-43</strain>
    </source>
</reference>
<evidence type="ECO:0000313" key="2">
    <source>
        <dbReference type="EMBL" id="MBC5679780.1"/>
    </source>
</evidence>
<accession>A0ABR7FYN9</accession>
<evidence type="ECO:0000256" key="1">
    <source>
        <dbReference type="SAM" id="Phobius"/>
    </source>
</evidence>
<evidence type="ECO:0000313" key="3">
    <source>
        <dbReference type="Proteomes" id="UP000628463"/>
    </source>
</evidence>
<dbReference type="EMBL" id="JACOPD010000001">
    <property type="protein sequence ID" value="MBC5679780.1"/>
    <property type="molecule type" value="Genomic_DNA"/>
</dbReference>
<organism evidence="2 3">
    <name type="scientific">Lachnospira hominis</name>
    <name type="common">ex Liu et al. 2021</name>
    <dbReference type="NCBI Taxonomy" id="2763051"/>
    <lineage>
        <taxon>Bacteria</taxon>
        <taxon>Bacillati</taxon>
        <taxon>Bacillota</taxon>
        <taxon>Clostridia</taxon>
        <taxon>Lachnospirales</taxon>
        <taxon>Lachnospiraceae</taxon>
        <taxon>Lachnospira</taxon>
    </lineage>
</organism>
<proteinExistence type="predicted"/>
<name>A0ABR7FYN9_9FIRM</name>